<sequence length="861" mass="99095">MKKKILLNLSLISNSFAIPFIASSCQTEKVEKPEIPNNPDKQNEPSNPEEPKNPDTTLKPNEKYYSTSEAKEFIKDKKWNEIFEITNNFGASYETKTAEDFVNNYLDYGIKPKDEKLSISYINVKKSGDTEVTITLNINDNTVDYVLTNFKEKENNPFDNSNEEPTDLEQYLEKSNAEKWDEDFAKYSSRLNSFRSQNPYNPTYSNKEEYNRKAEALGLPNYDQASLLGQILPIDNNKLSIPKTQNPQFENWYDNFGVTDKYKNHGLARTITNDTYAKAAMHSYSLTITNSLIPGDDDSIKSKLRHILRYREDFTDMVNAITNIEKRNEWKKKWDAINPNGFVLTDVGSIKLFRHNLVNELIKQEYVALGGSLDDLDVNNHPEGGKLYVKDHSNKEKVEKFIMADEKNVWEKIWKPHILKFHEIIYSDLDKSGLDAKLINKIKNIVKKETDFWNLVGLVDKTNGGAGTAFIIDYETPTNGNQPTKFYFATNLHVLDSIIEDSFISFGLTRLKYKSIGNKLKTTAIDTDNFIHFGFNSKVFDIIWTGRDYLNQDPSNWFNDSSISEKEFIDIAIFEIDFSKLTPEEYGNQNNLTLNQFIELVTNNYANSQEKASFINYDYLNNYDKIKFSKIESSLDNYDTLYALGYPGTSTLKTHGFEDYFLDQYENKRDLDSKNYTFSLWTNAKYDLYGKDFSSLEPEDKVRIDRGSGLGYNLNYRTFKDKHGIIDSFLTAPRLGKELYLSNDGNRYYNVSLAYNIDRYTPGGGASGSSVRNQDNKIVGLFHVSNYNAYAGLTESIRSNGFNYNGLFGNYNLPQYDVIYGGGKDQKTSYRQALLNKKGASFKTYLFDNLNTIPEEFRFSN</sequence>
<protein>
    <submittedName>
        <fullName evidence="4">Membrane-associated lipoprotein</fullName>
    </submittedName>
</protein>
<dbReference type="InterPro" id="IPR022382">
    <property type="entry name" value="Mycoplasma_peptidase_DUF31"/>
</dbReference>
<dbReference type="OrthoDB" id="394383at2"/>
<keyword evidence="2" id="KW-0732">Signal</keyword>
<dbReference type="RefSeq" id="WP_129646161.1">
    <property type="nucleotide sequence ID" value="NZ_LR215037.1"/>
</dbReference>
<dbReference type="KEGG" id="mmau:NCTC10168_00151"/>
<keyword evidence="4" id="KW-0449">Lipoprotein</keyword>
<feature type="domain" description="DUF31" evidence="3">
    <location>
        <begin position="276"/>
        <end position="783"/>
    </location>
</feature>
<dbReference type="EMBL" id="LR215037">
    <property type="protein sequence ID" value="VEU75235.1"/>
    <property type="molecule type" value="Genomic_DNA"/>
</dbReference>
<feature type="chain" id="PRO_5019013082" evidence="2">
    <location>
        <begin position="25"/>
        <end position="861"/>
    </location>
</feature>
<dbReference type="PROSITE" id="PS51257">
    <property type="entry name" value="PROKAR_LIPOPROTEIN"/>
    <property type="match status" value="1"/>
</dbReference>
<reference evidence="4 5" key="1">
    <citation type="submission" date="2019-01" db="EMBL/GenBank/DDBJ databases">
        <authorList>
            <consortium name="Pathogen Informatics"/>
        </authorList>
    </citation>
    <scope>NUCLEOTIDE SEQUENCE [LARGE SCALE GENOMIC DNA]</scope>
    <source>
        <strain evidence="4 5">NCTC10168</strain>
    </source>
</reference>
<keyword evidence="5" id="KW-1185">Reference proteome</keyword>
<dbReference type="NCBIfam" id="NF045841">
    <property type="entry name" value="Ig_SerProt_MIP"/>
    <property type="match status" value="1"/>
</dbReference>
<organism evidence="4 5">
    <name type="scientific">Mycoplasmopsis maculosa</name>
    <dbReference type="NCBI Taxonomy" id="114885"/>
    <lineage>
        <taxon>Bacteria</taxon>
        <taxon>Bacillati</taxon>
        <taxon>Mycoplasmatota</taxon>
        <taxon>Mycoplasmoidales</taxon>
        <taxon>Metamycoplasmataceae</taxon>
        <taxon>Mycoplasmopsis</taxon>
    </lineage>
</organism>
<dbReference type="AlphaFoldDB" id="A0A449B3U0"/>
<gene>
    <name evidence="4" type="ORF">NCTC10168_00151</name>
</gene>
<feature type="region of interest" description="Disordered" evidence="1">
    <location>
        <begin position="29"/>
        <end position="62"/>
    </location>
</feature>
<evidence type="ECO:0000256" key="2">
    <source>
        <dbReference type="SAM" id="SignalP"/>
    </source>
</evidence>
<name>A0A449B3U0_9BACT</name>
<dbReference type="NCBIfam" id="NF045842">
    <property type="entry name" value="MIP_near_MIB"/>
    <property type="match status" value="1"/>
</dbReference>
<dbReference type="Pfam" id="PF01732">
    <property type="entry name" value="Mycop_pep_DUF31"/>
    <property type="match status" value="1"/>
</dbReference>
<evidence type="ECO:0000259" key="3">
    <source>
        <dbReference type="Pfam" id="PF01732"/>
    </source>
</evidence>
<feature type="signal peptide" evidence="2">
    <location>
        <begin position="1"/>
        <end position="24"/>
    </location>
</feature>
<evidence type="ECO:0000313" key="5">
    <source>
        <dbReference type="Proteomes" id="UP000290243"/>
    </source>
</evidence>
<proteinExistence type="predicted"/>
<dbReference type="Proteomes" id="UP000290243">
    <property type="component" value="Chromosome"/>
</dbReference>
<evidence type="ECO:0000313" key="4">
    <source>
        <dbReference type="EMBL" id="VEU75235.1"/>
    </source>
</evidence>
<accession>A0A449B3U0</accession>
<evidence type="ECO:0000256" key="1">
    <source>
        <dbReference type="SAM" id="MobiDB-lite"/>
    </source>
</evidence>